<dbReference type="SUPFAM" id="SSF54197">
    <property type="entry name" value="HIT-like"/>
    <property type="match status" value="1"/>
</dbReference>
<dbReference type="EMBL" id="BAABHC010000015">
    <property type="protein sequence ID" value="GAA4435435.1"/>
    <property type="molecule type" value="Genomic_DNA"/>
</dbReference>
<gene>
    <name evidence="1" type="ORF">GCM10023188_27410</name>
</gene>
<evidence type="ECO:0000313" key="2">
    <source>
        <dbReference type="Proteomes" id="UP001500552"/>
    </source>
</evidence>
<dbReference type="Gene3D" id="3.30.428.10">
    <property type="entry name" value="HIT-like"/>
    <property type="match status" value="1"/>
</dbReference>
<reference evidence="2" key="1">
    <citation type="journal article" date="2019" name="Int. J. Syst. Evol. Microbiol.">
        <title>The Global Catalogue of Microorganisms (GCM) 10K type strain sequencing project: providing services to taxonomists for standard genome sequencing and annotation.</title>
        <authorList>
            <consortium name="The Broad Institute Genomics Platform"/>
            <consortium name="The Broad Institute Genome Sequencing Center for Infectious Disease"/>
            <person name="Wu L."/>
            <person name="Ma J."/>
        </authorList>
    </citation>
    <scope>NUCLEOTIDE SEQUENCE [LARGE SCALE GENOMIC DNA]</scope>
    <source>
        <strain evidence="2">JCM 17926</strain>
    </source>
</reference>
<accession>A0ABP8LV29</accession>
<name>A0ABP8LV29_9BACT</name>
<evidence type="ECO:0008006" key="3">
    <source>
        <dbReference type="Google" id="ProtNLM"/>
    </source>
</evidence>
<keyword evidence="2" id="KW-1185">Reference proteome</keyword>
<evidence type="ECO:0000313" key="1">
    <source>
        <dbReference type="EMBL" id="GAA4435435.1"/>
    </source>
</evidence>
<proteinExistence type="predicted"/>
<organism evidence="1 2">
    <name type="scientific">Pontibacter saemangeumensis</name>
    <dbReference type="NCBI Taxonomy" id="1084525"/>
    <lineage>
        <taxon>Bacteria</taxon>
        <taxon>Pseudomonadati</taxon>
        <taxon>Bacteroidota</taxon>
        <taxon>Cytophagia</taxon>
        <taxon>Cytophagales</taxon>
        <taxon>Hymenobacteraceae</taxon>
        <taxon>Pontibacter</taxon>
    </lineage>
</organism>
<sequence>MKSIEKYRQLIERNFTPVGHNTGMNYGEVAGQTVLHFHVITRYKGYMADPSGNQALRCRYKALRKI</sequence>
<dbReference type="InterPro" id="IPR036265">
    <property type="entry name" value="HIT-like_sf"/>
</dbReference>
<protein>
    <recommendedName>
        <fullName evidence="3">HIT domain-containing protein</fullName>
    </recommendedName>
</protein>
<dbReference type="Proteomes" id="UP001500552">
    <property type="component" value="Unassembled WGS sequence"/>
</dbReference>
<comment type="caution">
    <text evidence="1">The sequence shown here is derived from an EMBL/GenBank/DDBJ whole genome shotgun (WGS) entry which is preliminary data.</text>
</comment>